<organism evidence="1 2">
    <name type="scientific">Myxococcus llanfairpwllgwyngyllgogerychwyrndrobwllllantysiliogogogochensis</name>
    <dbReference type="NCBI Taxonomy" id="2590453"/>
    <lineage>
        <taxon>Bacteria</taxon>
        <taxon>Pseudomonadati</taxon>
        <taxon>Myxococcota</taxon>
        <taxon>Myxococcia</taxon>
        <taxon>Myxococcales</taxon>
        <taxon>Cystobacterineae</taxon>
        <taxon>Myxococcaceae</taxon>
        <taxon>Myxococcus</taxon>
    </lineage>
</organism>
<dbReference type="AlphaFoldDB" id="A0A540WR23"/>
<dbReference type="EMBL" id="VIFM01000186">
    <property type="protein sequence ID" value="TQF11476.1"/>
    <property type="molecule type" value="Genomic_DNA"/>
</dbReference>
<evidence type="ECO:0000313" key="2">
    <source>
        <dbReference type="Proteomes" id="UP000315369"/>
    </source>
</evidence>
<dbReference type="RefSeq" id="WP_141646760.1">
    <property type="nucleotide sequence ID" value="NZ_VIFM01000186.1"/>
</dbReference>
<dbReference type="OrthoDB" id="9883238at2"/>
<protein>
    <submittedName>
        <fullName evidence="1">Uncharacterized protein</fullName>
    </submittedName>
</protein>
<proteinExistence type="predicted"/>
<keyword evidence="2" id="KW-1185">Reference proteome</keyword>
<name>A0A540WR23_9BACT</name>
<evidence type="ECO:0000313" key="1">
    <source>
        <dbReference type="EMBL" id="TQF11476.1"/>
    </source>
</evidence>
<dbReference type="Proteomes" id="UP000315369">
    <property type="component" value="Unassembled WGS sequence"/>
</dbReference>
<sequence>MASDTITLIKGQGPLPLPEKPHLRLASGNFWAEEVEAKGGREKQLTAGLFIIDTRTSPSKQDHVRVHASQVVEVDGASLEILEVSGAEGKEPAIHLKVR</sequence>
<accession>A0A540WR23</accession>
<gene>
    <name evidence="1" type="ORF">FJV41_33995</name>
</gene>
<reference evidence="1 2" key="1">
    <citation type="submission" date="2019-06" db="EMBL/GenBank/DDBJ databases">
        <authorList>
            <person name="Livingstone P."/>
            <person name="Whitworth D."/>
        </authorList>
    </citation>
    <scope>NUCLEOTIDE SEQUENCE [LARGE SCALE GENOMIC DNA]</scope>
    <source>
        <strain evidence="1 2">AM401</strain>
    </source>
</reference>
<comment type="caution">
    <text evidence="1">The sequence shown here is derived from an EMBL/GenBank/DDBJ whole genome shotgun (WGS) entry which is preliminary data.</text>
</comment>